<feature type="transmembrane region" description="Helical" evidence="1">
    <location>
        <begin position="6"/>
        <end position="26"/>
    </location>
</feature>
<proteinExistence type="predicted"/>
<dbReference type="EMBL" id="JAVDQF010000001">
    <property type="protein sequence ID" value="MDR6271002.1"/>
    <property type="molecule type" value="Genomic_DNA"/>
</dbReference>
<organism evidence="2 3">
    <name type="scientific">Arthrobacter russicus</name>
    <dbReference type="NCBI Taxonomy" id="172040"/>
    <lineage>
        <taxon>Bacteria</taxon>
        <taxon>Bacillati</taxon>
        <taxon>Actinomycetota</taxon>
        <taxon>Actinomycetes</taxon>
        <taxon>Micrococcales</taxon>
        <taxon>Micrococcaceae</taxon>
        <taxon>Arthrobacter</taxon>
    </lineage>
</organism>
<protein>
    <submittedName>
        <fullName evidence="2">Uncharacterized protein</fullName>
    </submittedName>
</protein>
<dbReference type="RefSeq" id="WP_309800504.1">
    <property type="nucleotide sequence ID" value="NZ_BAAAHY010000006.1"/>
</dbReference>
<evidence type="ECO:0000313" key="2">
    <source>
        <dbReference type="EMBL" id="MDR6271002.1"/>
    </source>
</evidence>
<keyword evidence="1" id="KW-1133">Transmembrane helix</keyword>
<sequence length="215" mass="23830">MEEDWMIITFLGAGVLVLALIVFFGVRSSIRKARTGTISWQSGFRWLGDQTFVESSAVELGDKRQWELFRAVYQIGSRIDAVPVPVGPDEAPAFASFTVSRVSQSLGAGWPKAKLGFTAYFKEFEGVEFPARYAVKADRRISSLSFDAAGVVGHDSAGEQACSASWEQLRFSNGSDLILTDGSTMIHVEFPKDKDERDSLEELVIKYGTLKQMHF</sequence>
<accession>A0ABU1JEY1</accession>
<gene>
    <name evidence="2" type="ORF">JOE69_003240</name>
</gene>
<evidence type="ECO:0000313" key="3">
    <source>
        <dbReference type="Proteomes" id="UP001185069"/>
    </source>
</evidence>
<keyword evidence="1" id="KW-0472">Membrane</keyword>
<name>A0ABU1JEY1_9MICC</name>
<keyword evidence="1" id="KW-0812">Transmembrane</keyword>
<dbReference type="Proteomes" id="UP001185069">
    <property type="component" value="Unassembled WGS sequence"/>
</dbReference>
<comment type="caution">
    <text evidence="2">The sequence shown here is derived from an EMBL/GenBank/DDBJ whole genome shotgun (WGS) entry which is preliminary data.</text>
</comment>
<keyword evidence="3" id="KW-1185">Reference proteome</keyword>
<reference evidence="2 3" key="1">
    <citation type="submission" date="2023-07" db="EMBL/GenBank/DDBJ databases">
        <title>Sequencing the genomes of 1000 actinobacteria strains.</title>
        <authorList>
            <person name="Klenk H.-P."/>
        </authorList>
    </citation>
    <scope>NUCLEOTIDE SEQUENCE [LARGE SCALE GENOMIC DNA]</scope>
    <source>
        <strain evidence="2 3">DSM 14555</strain>
    </source>
</reference>
<evidence type="ECO:0000256" key="1">
    <source>
        <dbReference type="SAM" id="Phobius"/>
    </source>
</evidence>